<protein>
    <recommendedName>
        <fullName evidence="4">G protein-coupled receptor</fullName>
    </recommendedName>
</protein>
<feature type="non-terminal residue" evidence="2">
    <location>
        <position position="114"/>
    </location>
</feature>
<comment type="caution">
    <text evidence="2">The sequence shown here is derived from an EMBL/GenBank/DDBJ whole genome shotgun (WGS) entry which is preliminary data.</text>
</comment>
<dbReference type="AlphaFoldDB" id="A0AAV5T0D1"/>
<keyword evidence="3" id="KW-1185">Reference proteome</keyword>
<feature type="transmembrane region" description="Helical" evidence="1">
    <location>
        <begin position="30"/>
        <end position="48"/>
    </location>
</feature>
<keyword evidence="1" id="KW-0812">Transmembrane</keyword>
<dbReference type="Proteomes" id="UP001432027">
    <property type="component" value="Unassembled WGS sequence"/>
</dbReference>
<keyword evidence="1" id="KW-1133">Transmembrane helix</keyword>
<organism evidence="2 3">
    <name type="scientific">Pristionchus entomophagus</name>
    <dbReference type="NCBI Taxonomy" id="358040"/>
    <lineage>
        <taxon>Eukaryota</taxon>
        <taxon>Metazoa</taxon>
        <taxon>Ecdysozoa</taxon>
        <taxon>Nematoda</taxon>
        <taxon>Chromadorea</taxon>
        <taxon>Rhabditida</taxon>
        <taxon>Rhabditina</taxon>
        <taxon>Diplogasteromorpha</taxon>
        <taxon>Diplogasteroidea</taxon>
        <taxon>Neodiplogasteridae</taxon>
        <taxon>Pristionchus</taxon>
    </lineage>
</organism>
<keyword evidence="1" id="KW-0472">Membrane</keyword>
<accession>A0AAV5T0D1</accession>
<proteinExistence type="predicted"/>
<evidence type="ECO:0000256" key="1">
    <source>
        <dbReference type="SAM" id="Phobius"/>
    </source>
</evidence>
<name>A0AAV5T0D1_9BILA</name>
<dbReference type="EMBL" id="BTSX01000002">
    <property type="protein sequence ID" value="GMS85800.1"/>
    <property type="molecule type" value="Genomic_DNA"/>
</dbReference>
<feature type="non-terminal residue" evidence="2">
    <location>
        <position position="1"/>
    </location>
</feature>
<evidence type="ECO:0000313" key="3">
    <source>
        <dbReference type="Proteomes" id="UP001432027"/>
    </source>
</evidence>
<feature type="transmembrane region" description="Helical" evidence="1">
    <location>
        <begin position="55"/>
        <end position="77"/>
    </location>
</feature>
<evidence type="ECO:0000313" key="2">
    <source>
        <dbReference type="EMBL" id="GMS85800.1"/>
    </source>
</evidence>
<sequence>LIIITTLLSVLESFIFSDCGTFNGTVVQCFHLITSIVGLAAFFTAVLIRCERFMVLVLLVTVYRLLQSFVVFMIALLTSTGIETCISTEFRSWNGTCPDPILQCDIFNAFMQND</sequence>
<gene>
    <name evidence="2" type="ORF">PENTCL1PPCAC_7975</name>
</gene>
<reference evidence="2" key="1">
    <citation type="submission" date="2023-10" db="EMBL/GenBank/DDBJ databases">
        <title>Genome assembly of Pristionchus species.</title>
        <authorList>
            <person name="Yoshida K."/>
            <person name="Sommer R.J."/>
        </authorList>
    </citation>
    <scope>NUCLEOTIDE SEQUENCE</scope>
    <source>
        <strain evidence="2">RS0144</strain>
    </source>
</reference>
<evidence type="ECO:0008006" key="4">
    <source>
        <dbReference type="Google" id="ProtNLM"/>
    </source>
</evidence>